<protein>
    <submittedName>
        <fullName evidence="3">Endonuclease/exonuclease/phosphatase family metal-dependent hydrolase</fullName>
    </submittedName>
</protein>
<evidence type="ECO:0000313" key="4">
    <source>
        <dbReference type="Proteomes" id="UP000318380"/>
    </source>
</evidence>
<dbReference type="InterPro" id="IPR005135">
    <property type="entry name" value="Endo/exonuclease/phosphatase"/>
</dbReference>
<dbReference type="GO" id="GO:0004519">
    <property type="term" value="F:endonuclease activity"/>
    <property type="evidence" value="ECO:0007669"/>
    <property type="project" value="UniProtKB-KW"/>
</dbReference>
<keyword evidence="3" id="KW-0378">Hydrolase</keyword>
<dbReference type="SUPFAM" id="SSF56219">
    <property type="entry name" value="DNase I-like"/>
    <property type="match status" value="1"/>
</dbReference>
<dbReference type="InterPro" id="IPR036691">
    <property type="entry name" value="Endo/exonu/phosph_ase_sf"/>
</dbReference>
<dbReference type="Pfam" id="PF03372">
    <property type="entry name" value="Exo_endo_phos"/>
    <property type="match status" value="1"/>
</dbReference>
<accession>A0A561B834</accession>
<proteinExistence type="predicted"/>
<dbReference type="RefSeq" id="WP_145813868.1">
    <property type="nucleotide sequence ID" value="NZ_VIVK01000002.1"/>
</dbReference>
<name>A0A561B834_9ACTN</name>
<reference evidence="3 4" key="1">
    <citation type="submission" date="2019-06" db="EMBL/GenBank/DDBJ databases">
        <title>Sequencing the genomes of 1000 actinobacteria strains.</title>
        <authorList>
            <person name="Klenk H.-P."/>
        </authorList>
    </citation>
    <scope>NUCLEOTIDE SEQUENCE [LARGE SCALE GENOMIC DNA]</scope>
    <source>
        <strain evidence="3 4">DSM 24683</strain>
    </source>
</reference>
<evidence type="ECO:0000256" key="1">
    <source>
        <dbReference type="SAM" id="MobiDB-lite"/>
    </source>
</evidence>
<feature type="domain" description="Endonuclease/exonuclease/phosphatase" evidence="2">
    <location>
        <begin position="9"/>
        <end position="257"/>
    </location>
</feature>
<feature type="region of interest" description="Disordered" evidence="1">
    <location>
        <begin position="265"/>
        <end position="301"/>
    </location>
</feature>
<dbReference type="Proteomes" id="UP000318380">
    <property type="component" value="Unassembled WGS sequence"/>
</dbReference>
<dbReference type="OrthoDB" id="3817455at2"/>
<keyword evidence="3" id="KW-0269">Exonuclease</keyword>
<sequence>MDELRVAFANVAGGRLVGPDRRYLAEDRTADFGRALAGLAPDVLIVTELNCDGDQLEQLSAAAMPGRRANVIRHAWSDSHVPGVDRLGVGIASPYPLQELPRIDLPNPSFEMLHWSTGDRLDWHEKGFLVARGDFGPLGQVDIVGGQICPVHMARSADGVEYSYAEGPGRAFGQEMTAYLGRELAARGVQRAVIAGDLNMPNPGDFFSRLGPLELADGFGEPAPATTPDGRSIDRVFLTQDLLARDAEVLRLPGADHFPCACRVTSRDGGRSPLGAIREQDLTRPPTRPGPPAGRRTFGRG</sequence>
<dbReference type="EMBL" id="VIVK01000002">
    <property type="protein sequence ID" value="TWD75126.1"/>
    <property type="molecule type" value="Genomic_DNA"/>
</dbReference>
<keyword evidence="3" id="KW-0540">Nuclease</keyword>
<dbReference type="Gene3D" id="3.60.10.10">
    <property type="entry name" value="Endonuclease/exonuclease/phosphatase"/>
    <property type="match status" value="1"/>
</dbReference>
<keyword evidence="4" id="KW-1185">Reference proteome</keyword>
<comment type="caution">
    <text evidence="3">The sequence shown here is derived from an EMBL/GenBank/DDBJ whole genome shotgun (WGS) entry which is preliminary data.</text>
</comment>
<evidence type="ECO:0000259" key="2">
    <source>
        <dbReference type="Pfam" id="PF03372"/>
    </source>
</evidence>
<keyword evidence="3" id="KW-0255">Endonuclease</keyword>
<dbReference type="GO" id="GO:0004527">
    <property type="term" value="F:exonuclease activity"/>
    <property type="evidence" value="ECO:0007669"/>
    <property type="project" value="UniProtKB-KW"/>
</dbReference>
<dbReference type="AlphaFoldDB" id="A0A561B834"/>
<evidence type="ECO:0000313" key="3">
    <source>
        <dbReference type="EMBL" id="TWD75126.1"/>
    </source>
</evidence>
<organism evidence="3 4">
    <name type="scientific">Kribbella amoyensis</name>
    <dbReference type="NCBI Taxonomy" id="996641"/>
    <lineage>
        <taxon>Bacteria</taxon>
        <taxon>Bacillati</taxon>
        <taxon>Actinomycetota</taxon>
        <taxon>Actinomycetes</taxon>
        <taxon>Propionibacteriales</taxon>
        <taxon>Kribbellaceae</taxon>
        <taxon>Kribbella</taxon>
    </lineage>
</organism>
<gene>
    <name evidence="3" type="ORF">FB561_6564</name>
</gene>